<name>A0A365P3E5_9FLAO</name>
<protein>
    <submittedName>
        <fullName evidence="1">Uncharacterized protein</fullName>
    </submittedName>
</protein>
<dbReference type="RefSeq" id="WP_113988501.1">
    <property type="nucleotide sequence ID" value="NZ_QLST01000004.1"/>
</dbReference>
<organism evidence="1 2">
    <name type="scientific">Flavobacterium tibetense</name>
    <dbReference type="NCBI Taxonomy" id="2233533"/>
    <lineage>
        <taxon>Bacteria</taxon>
        <taxon>Pseudomonadati</taxon>
        <taxon>Bacteroidota</taxon>
        <taxon>Flavobacteriia</taxon>
        <taxon>Flavobacteriales</taxon>
        <taxon>Flavobacteriaceae</taxon>
        <taxon>Flavobacterium</taxon>
    </lineage>
</organism>
<dbReference type="Proteomes" id="UP000253319">
    <property type="component" value="Unassembled WGS sequence"/>
</dbReference>
<dbReference type="PROSITE" id="PS51257">
    <property type="entry name" value="PROKAR_LIPOPROTEIN"/>
    <property type="match status" value="1"/>
</dbReference>
<keyword evidence="2" id="KW-1185">Reference proteome</keyword>
<proteinExistence type="predicted"/>
<gene>
    <name evidence="1" type="ORF">DPN68_04740</name>
</gene>
<comment type="caution">
    <text evidence="1">The sequence shown here is derived from an EMBL/GenBank/DDBJ whole genome shotgun (WGS) entry which is preliminary data.</text>
</comment>
<dbReference type="EMBL" id="QLST01000004">
    <property type="protein sequence ID" value="RBA29071.1"/>
    <property type="molecule type" value="Genomic_DNA"/>
</dbReference>
<accession>A0A365P3E5</accession>
<dbReference type="OrthoDB" id="9845935at2"/>
<dbReference type="AlphaFoldDB" id="A0A365P3E5"/>
<evidence type="ECO:0000313" key="2">
    <source>
        <dbReference type="Proteomes" id="UP000253319"/>
    </source>
</evidence>
<sequence>MKLKFLILLPLFTLLVSCKTDESGLSRIEKKILKECYKTVIESAPYLIDSAYVVNPYFGSFEFNKHIANYSNNSRDKYNVEKLEKVGLNEEEFNFLQKEINKRFQNKRNPYLETLSKHRKSKRIITFSGISEKIIYVEYITYLEEIDLDEFKNKLISIDDKKIKDIIALVFILEGNNIKEYIVDGGIVFER</sequence>
<reference evidence="1 2" key="1">
    <citation type="submission" date="2018-06" db="EMBL/GenBank/DDBJ databases">
        <title>Flavobacterium tibetense sp. nov., isolated from a wetland YonghuCo on Tibetan Plateau.</title>
        <authorList>
            <person name="Xing P."/>
            <person name="Phurbu D."/>
            <person name="Lu H."/>
        </authorList>
    </citation>
    <scope>NUCLEOTIDE SEQUENCE [LARGE SCALE GENOMIC DNA]</scope>
    <source>
        <strain evidence="1 2">YH5</strain>
    </source>
</reference>
<evidence type="ECO:0000313" key="1">
    <source>
        <dbReference type="EMBL" id="RBA29071.1"/>
    </source>
</evidence>